<name>A0A9W8QMY3_AKAMU</name>
<feature type="compositionally biased region" description="Basic and acidic residues" evidence="1">
    <location>
        <begin position="65"/>
        <end position="74"/>
    </location>
</feature>
<organism evidence="2 3">
    <name type="scientific">Akanthomyces muscarius</name>
    <name type="common">Entomopathogenic fungus</name>
    <name type="synonym">Lecanicillium muscarium</name>
    <dbReference type="NCBI Taxonomy" id="2231603"/>
    <lineage>
        <taxon>Eukaryota</taxon>
        <taxon>Fungi</taxon>
        <taxon>Dikarya</taxon>
        <taxon>Ascomycota</taxon>
        <taxon>Pezizomycotina</taxon>
        <taxon>Sordariomycetes</taxon>
        <taxon>Hypocreomycetidae</taxon>
        <taxon>Hypocreales</taxon>
        <taxon>Cordycipitaceae</taxon>
        <taxon>Akanthomyces</taxon>
    </lineage>
</organism>
<dbReference type="RefSeq" id="XP_056059479.1">
    <property type="nucleotide sequence ID" value="XM_056204089.1"/>
</dbReference>
<keyword evidence="3" id="KW-1185">Reference proteome</keyword>
<evidence type="ECO:0000313" key="3">
    <source>
        <dbReference type="Proteomes" id="UP001144673"/>
    </source>
</evidence>
<dbReference type="GeneID" id="80893393"/>
<proteinExistence type="predicted"/>
<sequence>MLITQDSSCYIVGFSSWHPQTLTKWTERFGLASPRWSGTHSSRLDSSARKEDRKRCSSETHLLPRRPERNGAQR</sequence>
<dbReference type="Proteomes" id="UP001144673">
    <property type="component" value="Chromosome 1"/>
</dbReference>
<comment type="caution">
    <text evidence="2">The sequence shown here is derived from an EMBL/GenBank/DDBJ whole genome shotgun (WGS) entry which is preliminary data.</text>
</comment>
<gene>
    <name evidence="2" type="ORF">LMH87_006234</name>
</gene>
<dbReference type="AlphaFoldDB" id="A0A9W8QMY3"/>
<reference evidence="2" key="1">
    <citation type="journal article" date="2023" name="Access Microbiol">
        <title>De-novo genome assembly for Akanthomyces muscarius, a biocontrol agent of insect agricultural pests.</title>
        <authorList>
            <person name="Erdos Z."/>
            <person name="Studholme D.J."/>
            <person name="Raymond B."/>
            <person name="Sharma M."/>
        </authorList>
    </citation>
    <scope>NUCLEOTIDE SEQUENCE</scope>
    <source>
        <strain evidence="2">Ve6</strain>
    </source>
</reference>
<accession>A0A9W8QMY3</accession>
<evidence type="ECO:0000256" key="1">
    <source>
        <dbReference type="SAM" id="MobiDB-lite"/>
    </source>
</evidence>
<protein>
    <submittedName>
        <fullName evidence="2">Uncharacterized protein</fullName>
    </submittedName>
</protein>
<feature type="compositionally biased region" description="Basic and acidic residues" evidence="1">
    <location>
        <begin position="42"/>
        <end position="58"/>
    </location>
</feature>
<feature type="region of interest" description="Disordered" evidence="1">
    <location>
        <begin position="33"/>
        <end position="74"/>
    </location>
</feature>
<dbReference type="EMBL" id="JAJHUN010000001">
    <property type="protein sequence ID" value="KAJ4164564.1"/>
    <property type="molecule type" value="Genomic_DNA"/>
</dbReference>
<evidence type="ECO:0000313" key="2">
    <source>
        <dbReference type="EMBL" id="KAJ4164564.1"/>
    </source>
</evidence>